<accession>A0ABX5AVT0</accession>
<evidence type="ECO:0000313" key="2">
    <source>
        <dbReference type="Proteomes" id="UP000237755"/>
    </source>
</evidence>
<sequence>MTMSLATQPNPHEVRVLARVQKYDNRAVEDQTIREVDEAVFERVRTHERELVEIAHEFLTDKKVHVEATHDIVTSMRDEVRVPLTKGALPTAAMADRYEQLRGYAELAISELERADEEAAWLAGRANDPYAAYIALMEKWPTVRPLLVY</sequence>
<organism evidence="1 2">
    <name type="scientific">Microterricola pindariensis</name>
    <dbReference type="NCBI Taxonomy" id="478010"/>
    <lineage>
        <taxon>Bacteria</taxon>
        <taxon>Bacillati</taxon>
        <taxon>Actinomycetota</taxon>
        <taxon>Actinomycetes</taxon>
        <taxon>Micrococcales</taxon>
        <taxon>Microbacteriaceae</taxon>
        <taxon>Microterricola</taxon>
    </lineage>
</organism>
<dbReference type="EMBL" id="MPZN01000034">
    <property type="protein sequence ID" value="PPL17959.1"/>
    <property type="molecule type" value="Genomic_DNA"/>
</dbReference>
<proteinExistence type="predicted"/>
<protein>
    <submittedName>
        <fullName evidence="1">Uncharacterized protein</fullName>
    </submittedName>
</protein>
<comment type="caution">
    <text evidence="1">The sequence shown here is derived from an EMBL/GenBank/DDBJ whole genome shotgun (WGS) entry which is preliminary data.</text>
</comment>
<gene>
    <name evidence="1" type="ORF">GY24_10895</name>
</gene>
<keyword evidence="2" id="KW-1185">Reference proteome</keyword>
<evidence type="ECO:0000313" key="1">
    <source>
        <dbReference type="EMBL" id="PPL17959.1"/>
    </source>
</evidence>
<name>A0ABX5AVT0_9MICO</name>
<reference evidence="1 2" key="1">
    <citation type="journal article" date="2008" name="Int. J. Syst. Evol. Microbiol.">
        <title>Leifsonia pindariensis sp. nov., isolated from the Pindari glacier of the Indian Himalayas, and emended description of the genus Leifsonia.</title>
        <authorList>
            <person name="Reddy G.S."/>
            <person name="Prabagaran S.R."/>
            <person name="Shivaji S."/>
        </authorList>
    </citation>
    <scope>NUCLEOTIDE SEQUENCE [LARGE SCALE GENOMIC DNA]</scope>
    <source>
        <strain evidence="1 2">PON 10</strain>
    </source>
</reference>
<dbReference type="Proteomes" id="UP000237755">
    <property type="component" value="Unassembled WGS sequence"/>
</dbReference>